<evidence type="ECO:0000259" key="2">
    <source>
        <dbReference type="Pfam" id="PF09588"/>
    </source>
</evidence>
<dbReference type="InterPro" id="IPR011604">
    <property type="entry name" value="PDDEXK-like_dom_sf"/>
</dbReference>
<evidence type="ECO:0000313" key="4">
    <source>
        <dbReference type="Proteomes" id="UP000318529"/>
    </source>
</evidence>
<comment type="caution">
    <text evidence="3">The sequence shown here is derived from an EMBL/GenBank/DDBJ whole genome shotgun (WGS) entry which is preliminary data.</text>
</comment>
<dbReference type="AlphaFoldDB" id="A0A560CQW8"/>
<evidence type="ECO:0000313" key="3">
    <source>
        <dbReference type="EMBL" id="TWA87250.1"/>
    </source>
</evidence>
<gene>
    <name evidence="3" type="ORF">FBZ83_101112</name>
</gene>
<proteinExistence type="predicted"/>
<feature type="domain" description="YqaJ viral recombinase" evidence="2">
    <location>
        <begin position="19"/>
        <end position="150"/>
    </location>
</feature>
<dbReference type="InterPro" id="IPR019080">
    <property type="entry name" value="YqaJ_viral_recombinase"/>
</dbReference>
<feature type="region of interest" description="Disordered" evidence="1">
    <location>
        <begin position="279"/>
        <end position="323"/>
    </location>
</feature>
<evidence type="ECO:0000256" key="1">
    <source>
        <dbReference type="SAM" id="MobiDB-lite"/>
    </source>
</evidence>
<dbReference type="Proteomes" id="UP000318529">
    <property type="component" value="Unassembled WGS sequence"/>
</dbReference>
<dbReference type="SUPFAM" id="SSF52980">
    <property type="entry name" value="Restriction endonuclease-like"/>
    <property type="match status" value="1"/>
</dbReference>
<dbReference type="Pfam" id="PF09588">
    <property type="entry name" value="YqaJ"/>
    <property type="match status" value="1"/>
</dbReference>
<sequence length="323" mass="35556">MGKRLGAGRGMAITDAQRAARAGRIGSSDATRIMAGDWLSLWREKTGRSTPADLDLVAAVQIGIATEHLHPRFVEKATGRPCVPAERTWVHPEHDWMVAHPDFLTWEDGTDGDAPDMLVEAKFTGGFQTDAELAQRYHWQVQHQLVVTGLDRAMLSILRPTGHALVRVPRREADCERLMTTLDAFWWHVANDVEPGDPVPTEAPAYETRRVVDMARHNRFAALAAELVDRRAAALAARQAEAALKALMPADARIAFVAGDEPGRGLYLARDREGRLSLRYGAPPRRALDTAEPWQPATADPSPDPSLDAVLSGGWGEGRDERY</sequence>
<dbReference type="InterPro" id="IPR011335">
    <property type="entry name" value="Restrct_endonuc-II-like"/>
</dbReference>
<accession>A0A560CQW8</accession>
<name>A0A560CQW8_AZOBR</name>
<dbReference type="Gene3D" id="3.90.320.10">
    <property type="match status" value="1"/>
</dbReference>
<organism evidence="3 4">
    <name type="scientific">Azospirillum brasilense</name>
    <dbReference type="NCBI Taxonomy" id="192"/>
    <lineage>
        <taxon>Bacteria</taxon>
        <taxon>Pseudomonadati</taxon>
        <taxon>Pseudomonadota</taxon>
        <taxon>Alphaproteobacteria</taxon>
        <taxon>Rhodospirillales</taxon>
        <taxon>Azospirillaceae</taxon>
        <taxon>Azospirillum</taxon>
    </lineage>
</organism>
<reference evidence="3 4" key="1">
    <citation type="submission" date="2019-06" db="EMBL/GenBank/DDBJ databases">
        <title>Genomic Encyclopedia of Type Strains, Phase IV (KMG-V): Genome sequencing to study the core and pangenomes of soil and plant-associated prokaryotes.</title>
        <authorList>
            <person name="Whitman W."/>
        </authorList>
    </citation>
    <scope>NUCLEOTIDE SEQUENCE [LARGE SCALE GENOMIC DNA]</scope>
    <source>
        <strain evidence="3 4">BR 11650</strain>
    </source>
</reference>
<dbReference type="EMBL" id="VITH01000001">
    <property type="protein sequence ID" value="TWA87250.1"/>
    <property type="molecule type" value="Genomic_DNA"/>
</dbReference>
<protein>
    <submittedName>
        <fullName evidence="3">YqaJ-like recombinase protein</fullName>
    </submittedName>
</protein>